<dbReference type="SUPFAM" id="SSF56672">
    <property type="entry name" value="DNA/RNA polymerases"/>
    <property type="match status" value="1"/>
</dbReference>
<proteinExistence type="inferred from homology"/>
<protein>
    <submittedName>
        <fullName evidence="3">RNA-directed DNA polymerase (Reverse transcriptase)</fullName>
    </submittedName>
</protein>
<dbReference type="PANTHER" id="PTHR34047:SF8">
    <property type="entry name" value="PROTEIN YKFC"/>
    <property type="match status" value="1"/>
</dbReference>
<keyword evidence="3" id="KW-0808">Transferase</keyword>
<name>B1Y3J3_LEPCP</name>
<dbReference type="EMBL" id="CP001013">
    <property type="protein sequence ID" value="ACB34521.1"/>
    <property type="molecule type" value="Genomic_DNA"/>
</dbReference>
<reference evidence="3 4" key="1">
    <citation type="submission" date="2008-03" db="EMBL/GenBank/DDBJ databases">
        <title>Complete sequence of Leptothrix cholodnii SP-6.</title>
        <authorList>
            <consortium name="US DOE Joint Genome Institute"/>
            <person name="Copeland A."/>
            <person name="Lucas S."/>
            <person name="Lapidus A."/>
            <person name="Glavina del Rio T."/>
            <person name="Dalin E."/>
            <person name="Tice H."/>
            <person name="Bruce D."/>
            <person name="Goodwin L."/>
            <person name="Pitluck S."/>
            <person name="Chertkov O."/>
            <person name="Brettin T."/>
            <person name="Detter J.C."/>
            <person name="Han C."/>
            <person name="Kuske C.R."/>
            <person name="Schmutz J."/>
            <person name="Larimer F."/>
            <person name="Land M."/>
            <person name="Hauser L."/>
            <person name="Kyrpides N."/>
            <person name="Lykidis A."/>
            <person name="Emerson D."/>
            <person name="Richardson P."/>
        </authorList>
    </citation>
    <scope>NUCLEOTIDE SEQUENCE [LARGE SCALE GENOMIC DNA]</scope>
    <source>
        <strain evidence="4">ATCC 51168 / LMG 8142 / SP-6</strain>
    </source>
</reference>
<evidence type="ECO:0000313" key="3">
    <source>
        <dbReference type="EMBL" id="ACB34521.1"/>
    </source>
</evidence>
<dbReference type="InterPro" id="IPR051083">
    <property type="entry name" value="GrpII_Intron_Splice-Mob/Def"/>
</dbReference>
<gene>
    <name evidence="3" type="ordered locus">Lcho_2255</name>
</gene>
<dbReference type="RefSeq" id="WP_012347281.1">
    <property type="nucleotide sequence ID" value="NC_010524.1"/>
</dbReference>
<dbReference type="GO" id="GO:0003964">
    <property type="term" value="F:RNA-directed DNA polymerase activity"/>
    <property type="evidence" value="ECO:0007669"/>
    <property type="project" value="UniProtKB-KW"/>
</dbReference>
<keyword evidence="4" id="KW-1185">Reference proteome</keyword>
<dbReference type="HOGENOM" id="CLU_013584_0_0_4"/>
<dbReference type="eggNOG" id="COG3344">
    <property type="taxonomic scope" value="Bacteria"/>
</dbReference>
<dbReference type="STRING" id="395495.Lcho_2255"/>
<dbReference type="Pfam" id="PF00078">
    <property type="entry name" value="RVT_1"/>
    <property type="match status" value="1"/>
</dbReference>
<dbReference type="Proteomes" id="UP000001693">
    <property type="component" value="Chromosome"/>
</dbReference>
<sequence>MKRIGNLYAQATCLDALHQGYVDARKGKRARFACHAFERRLGAQLSDLAQSLEAGTYAPRPYNTFMVHEPKPREISAPAFRDRVVQHAVYNVIQPIFDRTFIDQSFACRPGAGTHAAADYVQHGMQISRPDSYTLHLDVRRFYYSIDRGILRALVERKLKDRRLVDLMMAFAEMPGPVGLPIGNLLSQLHALIYLNPLDHYIKRELGVRLYCRYVDDLLLLDLSRDEAIAHRDAIEHYLADHLRLQLSKATMAPTRRGVNFVGYRTWASRRFVRKHALSTFRQAARRGDLQSVVSSLGHALKTASHHHMVNHLQEHHHALHHQLPKSHRRLHDPCAAAA</sequence>
<dbReference type="InterPro" id="IPR000477">
    <property type="entry name" value="RT_dom"/>
</dbReference>
<organism evidence="3 4">
    <name type="scientific">Leptothrix cholodnii (strain ATCC 51168 / LMG 8142 / SP-6)</name>
    <name type="common">Leptothrix discophora (strain SP-6)</name>
    <dbReference type="NCBI Taxonomy" id="395495"/>
    <lineage>
        <taxon>Bacteria</taxon>
        <taxon>Pseudomonadati</taxon>
        <taxon>Pseudomonadota</taxon>
        <taxon>Betaproteobacteria</taxon>
        <taxon>Burkholderiales</taxon>
        <taxon>Sphaerotilaceae</taxon>
        <taxon>Leptothrix</taxon>
    </lineage>
</organism>
<accession>B1Y3J3</accession>
<evidence type="ECO:0000313" key="4">
    <source>
        <dbReference type="Proteomes" id="UP000001693"/>
    </source>
</evidence>
<dbReference type="KEGG" id="lch:Lcho_2255"/>
<dbReference type="PANTHER" id="PTHR34047">
    <property type="entry name" value="NUCLEAR INTRON MATURASE 1, MITOCHONDRIAL-RELATED"/>
    <property type="match status" value="1"/>
</dbReference>
<dbReference type="InterPro" id="IPR043502">
    <property type="entry name" value="DNA/RNA_pol_sf"/>
</dbReference>
<evidence type="ECO:0000259" key="2">
    <source>
        <dbReference type="PROSITE" id="PS50878"/>
    </source>
</evidence>
<evidence type="ECO:0000256" key="1">
    <source>
        <dbReference type="ARBA" id="ARBA00034120"/>
    </source>
</evidence>
<keyword evidence="3" id="KW-0695">RNA-directed DNA polymerase</keyword>
<comment type="similarity">
    <text evidence="1">Belongs to the bacterial reverse transcriptase family.</text>
</comment>
<dbReference type="AlphaFoldDB" id="B1Y3J3"/>
<keyword evidence="3" id="KW-0548">Nucleotidyltransferase</keyword>
<dbReference type="PROSITE" id="PS50878">
    <property type="entry name" value="RT_POL"/>
    <property type="match status" value="1"/>
</dbReference>
<feature type="domain" description="Reverse transcriptase" evidence="2">
    <location>
        <begin position="50"/>
        <end position="266"/>
    </location>
</feature>